<evidence type="ECO:0000259" key="8">
    <source>
        <dbReference type="PROSITE" id="PS50110"/>
    </source>
</evidence>
<evidence type="ECO:0000256" key="3">
    <source>
        <dbReference type="ARBA" id="ARBA00023015"/>
    </source>
</evidence>
<evidence type="ECO:0000256" key="7">
    <source>
        <dbReference type="PROSITE-ProRule" id="PRU01091"/>
    </source>
</evidence>
<dbReference type="InterPro" id="IPR016032">
    <property type="entry name" value="Sig_transdc_resp-reg_C-effctor"/>
</dbReference>
<dbReference type="GO" id="GO:0032993">
    <property type="term" value="C:protein-DNA complex"/>
    <property type="evidence" value="ECO:0007669"/>
    <property type="project" value="TreeGrafter"/>
</dbReference>
<proteinExistence type="predicted"/>
<evidence type="ECO:0000256" key="1">
    <source>
        <dbReference type="ARBA" id="ARBA00022553"/>
    </source>
</evidence>
<sequence>MTYHDSTGETLLIIGASQASDRIAQQMAERGYPVAQASGARDAVSRVSTGGVSLILLDLTNDQATLELADTLMGLPSCPPIVVLDQNPTVERVVSALRIGVADYLSLSDGEDEIARRLTTHLDKARSAVRLAPARQEPALHDKAQRNGATQELSGLELNTARRLLILEDTPILLSTIELSLVELLIQRMPSLATYEEMSRAAFPSITDKKHALRLLRPHIARLRRKFESVQNARWRIANMRSQGYALRRIGAPSPDRASRSA</sequence>
<evidence type="ECO:0000256" key="6">
    <source>
        <dbReference type="PROSITE-ProRule" id="PRU00169"/>
    </source>
</evidence>
<dbReference type="GO" id="GO:0006355">
    <property type="term" value="P:regulation of DNA-templated transcription"/>
    <property type="evidence" value="ECO:0007669"/>
    <property type="project" value="InterPro"/>
</dbReference>
<feature type="domain" description="Response regulatory" evidence="8">
    <location>
        <begin position="10"/>
        <end position="122"/>
    </location>
</feature>
<dbReference type="GO" id="GO:0000156">
    <property type="term" value="F:phosphorelay response regulator activity"/>
    <property type="evidence" value="ECO:0007669"/>
    <property type="project" value="TreeGrafter"/>
</dbReference>
<dbReference type="InterPro" id="IPR001789">
    <property type="entry name" value="Sig_transdc_resp-reg_receiver"/>
</dbReference>
<dbReference type="SUPFAM" id="SSF52172">
    <property type="entry name" value="CheY-like"/>
    <property type="match status" value="1"/>
</dbReference>
<dbReference type="InterPro" id="IPR039420">
    <property type="entry name" value="WalR-like"/>
</dbReference>
<keyword evidence="3" id="KW-0805">Transcription regulation</keyword>
<dbReference type="GO" id="GO:0005829">
    <property type="term" value="C:cytosol"/>
    <property type="evidence" value="ECO:0007669"/>
    <property type="project" value="TreeGrafter"/>
</dbReference>
<comment type="caution">
    <text evidence="10">The sequence shown here is derived from an EMBL/GenBank/DDBJ whole genome shotgun (WGS) entry which is preliminary data.</text>
</comment>
<dbReference type="InterPro" id="IPR036388">
    <property type="entry name" value="WH-like_DNA-bd_sf"/>
</dbReference>
<dbReference type="PROSITE" id="PS50110">
    <property type="entry name" value="RESPONSE_REGULATORY"/>
    <property type="match status" value="1"/>
</dbReference>
<dbReference type="GO" id="GO:0000976">
    <property type="term" value="F:transcription cis-regulatory region binding"/>
    <property type="evidence" value="ECO:0007669"/>
    <property type="project" value="TreeGrafter"/>
</dbReference>
<organism evidence="10 11">
    <name type="scientific">Candidatus Thermofonsia Clade 3 bacterium</name>
    <dbReference type="NCBI Taxonomy" id="2364212"/>
    <lineage>
        <taxon>Bacteria</taxon>
        <taxon>Bacillati</taxon>
        <taxon>Chloroflexota</taxon>
        <taxon>Candidatus Thermofontia</taxon>
        <taxon>Candidatus Thermofonsia Clade 3</taxon>
    </lineage>
</organism>
<dbReference type="InterPro" id="IPR001867">
    <property type="entry name" value="OmpR/PhoB-type_DNA-bd"/>
</dbReference>
<dbReference type="SUPFAM" id="SSF46894">
    <property type="entry name" value="C-terminal effector domain of the bipartite response regulators"/>
    <property type="match status" value="1"/>
</dbReference>
<dbReference type="PANTHER" id="PTHR48111">
    <property type="entry name" value="REGULATOR OF RPOS"/>
    <property type="match status" value="1"/>
</dbReference>
<dbReference type="Gene3D" id="3.40.50.2300">
    <property type="match status" value="1"/>
</dbReference>
<evidence type="ECO:0000256" key="4">
    <source>
        <dbReference type="ARBA" id="ARBA00023125"/>
    </source>
</evidence>
<dbReference type="Proteomes" id="UP000230790">
    <property type="component" value="Unassembled WGS sequence"/>
</dbReference>
<gene>
    <name evidence="10" type="ORF">CUN48_09540</name>
</gene>
<dbReference type="SMART" id="SM00862">
    <property type="entry name" value="Trans_reg_C"/>
    <property type="match status" value="1"/>
</dbReference>
<evidence type="ECO:0008006" key="12">
    <source>
        <dbReference type="Google" id="ProtNLM"/>
    </source>
</evidence>
<dbReference type="AlphaFoldDB" id="A0A2M8QBR7"/>
<evidence type="ECO:0000256" key="5">
    <source>
        <dbReference type="ARBA" id="ARBA00023163"/>
    </source>
</evidence>
<evidence type="ECO:0000256" key="2">
    <source>
        <dbReference type="ARBA" id="ARBA00023012"/>
    </source>
</evidence>
<feature type="domain" description="OmpR/PhoB-type" evidence="9">
    <location>
        <begin position="148"/>
        <end position="249"/>
    </location>
</feature>
<dbReference type="Pfam" id="PF00486">
    <property type="entry name" value="Trans_reg_C"/>
    <property type="match status" value="1"/>
</dbReference>
<dbReference type="PROSITE" id="PS51755">
    <property type="entry name" value="OMPR_PHOB"/>
    <property type="match status" value="1"/>
</dbReference>
<keyword evidence="2" id="KW-0902">Two-component regulatory system</keyword>
<evidence type="ECO:0000259" key="9">
    <source>
        <dbReference type="PROSITE" id="PS51755"/>
    </source>
</evidence>
<keyword evidence="1 6" id="KW-0597">Phosphoprotein</keyword>
<keyword evidence="4 7" id="KW-0238">DNA-binding</keyword>
<feature type="modified residue" description="4-aspartylphosphate" evidence="6">
    <location>
        <position position="58"/>
    </location>
</feature>
<keyword evidence="5" id="KW-0804">Transcription</keyword>
<dbReference type="PANTHER" id="PTHR48111:SF1">
    <property type="entry name" value="TWO-COMPONENT RESPONSE REGULATOR ORR33"/>
    <property type="match status" value="1"/>
</dbReference>
<feature type="DNA-binding region" description="OmpR/PhoB-type" evidence="7">
    <location>
        <begin position="148"/>
        <end position="249"/>
    </location>
</feature>
<dbReference type="EMBL" id="PGTN01000058">
    <property type="protein sequence ID" value="PJF47253.1"/>
    <property type="molecule type" value="Genomic_DNA"/>
</dbReference>
<dbReference type="Gene3D" id="1.10.10.10">
    <property type="entry name" value="Winged helix-like DNA-binding domain superfamily/Winged helix DNA-binding domain"/>
    <property type="match status" value="1"/>
</dbReference>
<dbReference type="InterPro" id="IPR011006">
    <property type="entry name" value="CheY-like_superfamily"/>
</dbReference>
<protein>
    <recommendedName>
        <fullName evidence="12">OmpR/PhoB-type domain-containing protein</fullName>
    </recommendedName>
</protein>
<evidence type="ECO:0000313" key="11">
    <source>
        <dbReference type="Proteomes" id="UP000230790"/>
    </source>
</evidence>
<accession>A0A2M8QBR7</accession>
<name>A0A2M8QBR7_9CHLR</name>
<dbReference type="CDD" id="cd00156">
    <property type="entry name" value="REC"/>
    <property type="match status" value="1"/>
</dbReference>
<reference evidence="10 11" key="1">
    <citation type="submission" date="2017-11" db="EMBL/GenBank/DDBJ databases">
        <title>Evolution of Phototrophy in the Chloroflexi Phylum Driven by Horizontal Gene Transfer.</title>
        <authorList>
            <person name="Ward L.M."/>
            <person name="Hemp J."/>
            <person name="Shih P.M."/>
            <person name="Mcglynn S.E."/>
            <person name="Fischer W."/>
        </authorList>
    </citation>
    <scope>NUCLEOTIDE SEQUENCE [LARGE SCALE GENOMIC DNA]</scope>
    <source>
        <strain evidence="10">JP3_7</strain>
    </source>
</reference>
<evidence type="ECO:0000313" key="10">
    <source>
        <dbReference type="EMBL" id="PJF47253.1"/>
    </source>
</evidence>